<feature type="region of interest" description="Disordered" evidence="8">
    <location>
        <begin position="1422"/>
        <end position="1442"/>
    </location>
</feature>
<comment type="similarity">
    <text evidence="2">Belongs to the Mediator complex subunit 23 family.</text>
</comment>
<accession>A0A4U5P8F7</accession>
<evidence type="ECO:0000256" key="7">
    <source>
        <dbReference type="ARBA" id="ARBA00031961"/>
    </source>
</evidence>
<keyword evidence="6" id="KW-0539">Nucleus</keyword>
<dbReference type="GO" id="GO:0005667">
    <property type="term" value="C:transcription regulator complex"/>
    <property type="evidence" value="ECO:0007669"/>
    <property type="project" value="TreeGrafter"/>
</dbReference>
<dbReference type="GO" id="GO:0016592">
    <property type="term" value="C:mediator complex"/>
    <property type="evidence" value="ECO:0007669"/>
    <property type="project" value="TreeGrafter"/>
</dbReference>
<proteinExistence type="inferred from homology"/>
<keyword evidence="4" id="KW-0805">Transcription regulation</keyword>
<evidence type="ECO:0000256" key="4">
    <source>
        <dbReference type="ARBA" id="ARBA00023015"/>
    </source>
</evidence>
<keyword evidence="10" id="KW-1185">Reference proteome</keyword>
<evidence type="ECO:0000256" key="3">
    <source>
        <dbReference type="ARBA" id="ARBA00019696"/>
    </source>
</evidence>
<dbReference type="GO" id="GO:0006357">
    <property type="term" value="P:regulation of transcription by RNA polymerase II"/>
    <property type="evidence" value="ECO:0007669"/>
    <property type="project" value="TreeGrafter"/>
</dbReference>
<dbReference type="PANTHER" id="PTHR12691:SF10">
    <property type="entry name" value="MEDIATOR OF RNA POLYMERASE II TRANSCRIPTION SUBUNIT 23"/>
    <property type="match status" value="1"/>
</dbReference>
<evidence type="ECO:0000313" key="10">
    <source>
        <dbReference type="Proteomes" id="UP000298663"/>
    </source>
</evidence>
<dbReference type="Proteomes" id="UP000298663">
    <property type="component" value="Unassembled WGS sequence"/>
</dbReference>
<comment type="caution">
    <text evidence="9">The sequence shown here is derived from an EMBL/GenBank/DDBJ whole genome shotgun (WGS) entry which is preliminary data.</text>
</comment>
<evidence type="ECO:0000256" key="8">
    <source>
        <dbReference type="SAM" id="MobiDB-lite"/>
    </source>
</evidence>
<evidence type="ECO:0000256" key="5">
    <source>
        <dbReference type="ARBA" id="ARBA00023163"/>
    </source>
</evidence>
<evidence type="ECO:0000256" key="6">
    <source>
        <dbReference type="ARBA" id="ARBA00023242"/>
    </source>
</evidence>
<dbReference type="PANTHER" id="PTHR12691">
    <property type="entry name" value="MEDIATOR OF RNA POLYMERASE II TRANSCRIPTION SUBUNIT 23"/>
    <property type="match status" value="1"/>
</dbReference>
<dbReference type="OrthoDB" id="9982951at2759"/>
<sequence length="1442" mass="164850">MLQQHLQHQQAHLQALAAVASTSGDSRNGRLENQNAAASEEVAKMDEGASIVDVDRLRGLGSEVEKLRWLVRAHVEGSEIQAMFFDVSVDTDPDEIACVEAVKLLKRIPRVLRDHACSEMIKLLHKDSGVPKMEECDRLIMKIIRRACENEVITLLQACEQLLSSIDFTMKTIPINREKVDFIAAKFIELDYKGIRNILKMIVENLGRVPPHLTDTERAQMAPVETLFLELIDRKKNHSPALFVITEITRMSNNSCAYMMPRIARKITDIVSSFRPLAEITTMIARSWLFPITAHVNFNVNQHTWKVQDILSPRLYLKGHLPFNNESVAPQTYLQYILLKQPRNQDVIPFIVRSNNSSHHPKLQCDDMIPILIIESMRAMETTEYALEADENQYTWRQIAHLFISCLYSNHASFNKILQKLHMMLKSHNYRVARAELMWVLLQFVAIRIDQLSEDEMKGVEELYKLLYEDEPTWSGCSTDFHRMARFFGPAAIWVQFNKRASMNSSIKVPPVPDNLKGIVEQIQCHTNYNFGDALVAVAGNAWTSNDKMFQERVIDVIRPTLDAQLGEDPWPLPFNRRATGRITSLDINLLDAFTFRAKDNLIRYLLDTLNAYASTAGARLPSPACIDTLVRIAMTLEYQFGLLPIHKMLHTSKGVMNIDLFYMVTEMLNYRLVGCRIPVPSRCALIQHVYLLMGQILNSPGTFASSIPGGAPQQRTNWPLTQLYMAFEQLIMRHALWVPPNELAPFNTSLLAIRVNDGGAFCRALTHPELSPPAHVTACNETLMDDASHMQMENAKQAYQQFLSIQDVNQKYEFLLQQCGKTQFTGFVLIFLTFWDASNAQHYQQAAANRNLQLHIFYKFLDNLSCKEYISNVNMLVDFVNHWLMTMSSMDDRFLVNIATTFNDLVFGYGMLPFERVLLAMVMHPLETTAIRASLAVIHTFLANSKELQSRLLYLTQHLSQHHSTVHIKSDQHFVKLAEYYNPNVYGSSNLHYHEQLRRVSGSHHHANEQQPEVHYLPVYYGNLADNILPIVDALFFRSLEVNIDPTNLNMFLQFFSPCYKFHPQPANFVYSTLYCLDHVCHTNHARQFVLSIISRAEENKGRDREQLLTSLFTKDNHQTPEPTDFCEQLVTRVVDACVYVHTPPPFIVRDWRFAEHSPAAQALYGACIELMASPHNSAVTARALIEIALQRSHNGKPYEVLNAATLILTALPHSFQAVLLEQFYMVICSEELKRSDPAKTCFDLYSDQIFLYGENRLISWLALAQAYWQHSGVVGSFALFQGMITELFEFLRTKIEPVVETESQLIYIFRIILPFLQRLHDFKERAKNIQDLVVTMYKMLRRVVTISGPSLKYEDTICDVFYHSKYMFVGHLVKEEAELTLPLLTASMQDTLKFLFRGSAAEQEAATAAAAAAHIAASDQPFPTFRSHPPMGRDRPLSLI</sequence>
<reference evidence="9 10" key="1">
    <citation type="journal article" date="2015" name="Genome Biol.">
        <title>Comparative genomics of Steinernema reveals deeply conserved gene regulatory networks.</title>
        <authorList>
            <person name="Dillman A.R."/>
            <person name="Macchietto M."/>
            <person name="Porter C.F."/>
            <person name="Rogers A."/>
            <person name="Williams B."/>
            <person name="Antoshechkin I."/>
            <person name="Lee M.M."/>
            <person name="Goodwin Z."/>
            <person name="Lu X."/>
            <person name="Lewis E.E."/>
            <person name="Goodrich-Blair H."/>
            <person name="Stock S.P."/>
            <person name="Adams B.J."/>
            <person name="Sternberg P.W."/>
            <person name="Mortazavi A."/>
        </authorList>
    </citation>
    <scope>NUCLEOTIDE SEQUENCE [LARGE SCALE GENOMIC DNA]</scope>
    <source>
        <strain evidence="9 10">ALL</strain>
    </source>
</reference>
<name>A0A4U5P8F7_STECR</name>
<dbReference type="InterPro" id="IPR021629">
    <property type="entry name" value="Mediator_Med23"/>
</dbReference>
<evidence type="ECO:0000256" key="1">
    <source>
        <dbReference type="ARBA" id="ARBA00004123"/>
    </source>
</evidence>
<keyword evidence="5" id="KW-0804">Transcription</keyword>
<dbReference type="EMBL" id="AZBU02000002">
    <property type="protein sequence ID" value="TKR92506.1"/>
    <property type="molecule type" value="Genomic_DNA"/>
</dbReference>
<evidence type="ECO:0000256" key="2">
    <source>
        <dbReference type="ARBA" id="ARBA00010222"/>
    </source>
</evidence>
<dbReference type="GO" id="GO:0010628">
    <property type="term" value="P:positive regulation of gene expression"/>
    <property type="evidence" value="ECO:0007669"/>
    <property type="project" value="TreeGrafter"/>
</dbReference>
<protein>
    <recommendedName>
        <fullName evidence="3">Mediator of RNA polymerase II transcription subunit 23</fullName>
    </recommendedName>
    <alternativeName>
        <fullName evidence="7">Mediator complex subunit 23</fullName>
    </alternativeName>
</protein>
<reference evidence="9 10" key="2">
    <citation type="journal article" date="2019" name="G3 (Bethesda)">
        <title>Hybrid Assembly of the Genome of the Entomopathogenic Nematode Steinernema carpocapsae Identifies the X-Chromosome.</title>
        <authorList>
            <person name="Serra L."/>
            <person name="Macchietto M."/>
            <person name="Macias-Munoz A."/>
            <person name="McGill C.J."/>
            <person name="Rodriguez I.M."/>
            <person name="Rodriguez B."/>
            <person name="Murad R."/>
            <person name="Mortazavi A."/>
        </authorList>
    </citation>
    <scope>NUCLEOTIDE SEQUENCE [LARGE SCALE GENOMIC DNA]</scope>
    <source>
        <strain evidence="9 10">ALL</strain>
    </source>
</reference>
<feature type="compositionally biased region" description="Basic and acidic residues" evidence="8">
    <location>
        <begin position="1433"/>
        <end position="1442"/>
    </location>
</feature>
<evidence type="ECO:0000313" key="9">
    <source>
        <dbReference type="EMBL" id="TKR92506.1"/>
    </source>
</evidence>
<dbReference type="STRING" id="34508.A0A4U5P8F7"/>
<comment type="subcellular location">
    <subcellularLocation>
        <location evidence="1">Nucleus</location>
    </subcellularLocation>
</comment>
<gene>
    <name evidence="9" type="ORF">L596_007147</name>
</gene>
<dbReference type="Pfam" id="PF11573">
    <property type="entry name" value="Med23"/>
    <property type="match status" value="2"/>
</dbReference>
<organism evidence="9 10">
    <name type="scientific">Steinernema carpocapsae</name>
    <name type="common">Entomopathogenic nematode</name>
    <dbReference type="NCBI Taxonomy" id="34508"/>
    <lineage>
        <taxon>Eukaryota</taxon>
        <taxon>Metazoa</taxon>
        <taxon>Ecdysozoa</taxon>
        <taxon>Nematoda</taxon>
        <taxon>Chromadorea</taxon>
        <taxon>Rhabditida</taxon>
        <taxon>Tylenchina</taxon>
        <taxon>Panagrolaimomorpha</taxon>
        <taxon>Strongyloidoidea</taxon>
        <taxon>Steinernematidae</taxon>
        <taxon>Steinernema</taxon>
    </lineage>
</organism>